<keyword evidence="5" id="KW-0479">Metal-binding</keyword>
<organism evidence="13">
    <name type="scientific">uncultured marine thaumarchaeote KM3_10_C07</name>
    <dbReference type="NCBI Taxonomy" id="1455986"/>
    <lineage>
        <taxon>Archaea</taxon>
        <taxon>Nitrososphaerota</taxon>
        <taxon>environmental samples</taxon>
    </lineage>
</organism>
<dbReference type="EC" id="2.7.11.1" evidence="2"/>
<keyword evidence="7 13" id="KW-0418">Kinase</keyword>
<sequence length="263" mass="29967">MSSQIDNRAIKKALNKVSNSEKLNRSVKKRSEDYQVFQDVFNKPTLLTLYSLFNNGTLSYLNGIVNSGKESNIFWGVTPEGNDVAIKIYLTVASEFRKRLQYIEGDHRFKNINTNGHKLIELWARKEFKNLSKAYSINLPVPKPIAVKHNVLVMDFQGIDGAPFPTLSETEVEESDFEELLTLITKLYVQSHLVHSDLSEYNVFKNSKDLILFDFGSAVDVSHPMSNDFLLRDLTNICKFFSKRGITTPDAKSIFTEVTENDV</sequence>
<evidence type="ECO:0000256" key="3">
    <source>
        <dbReference type="ARBA" id="ARBA00022527"/>
    </source>
</evidence>
<keyword evidence="3 13" id="KW-0723">Serine/threonine-protein kinase</keyword>
<evidence type="ECO:0000259" key="12">
    <source>
        <dbReference type="SMART" id="SM00090"/>
    </source>
</evidence>
<dbReference type="InterPro" id="IPR011009">
    <property type="entry name" value="Kinase-like_dom_sf"/>
</dbReference>
<keyword evidence="9" id="KW-0460">Magnesium</keyword>
<dbReference type="InterPro" id="IPR000687">
    <property type="entry name" value="RIO_kinase"/>
</dbReference>
<accession>A0A075G7K2</accession>
<dbReference type="GO" id="GO:0046872">
    <property type="term" value="F:metal ion binding"/>
    <property type="evidence" value="ECO:0007669"/>
    <property type="project" value="UniProtKB-KW"/>
</dbReference>
<dbReference type="SUPFAM" id="SSF56112">
    <property type="entry name" value="Protein kinase-like (PK-like)"/>
    <property type="match status" value="1"/>
</dbReference>
<dbReference type="EMBL" id="KF900562">
    <property type="protein sequence ID" value="AIE99384.1"/>
    <property type="molecule type" value="Genomic_DNA"/>
</dbReference>
<evidence type="ECO:0000313" key="13">
    <source>
        <dbReference type="EMBL" id="AIE99384.1"/>
    </source>
</evidence>
<dbReference type="InterPro" id="IPR051272">
    <property type="entry name" value="RIO-type_Ser/Thr_kinase"/>
</dbReference>
<evidence type="ECO:0000256" key="2">
    <source>
        <dbReference type="ARBA" id="ARBA00012513"/>
    </source>
</evidence>
<dbReference type="Gene3D" id="1.10.510.10">
    <property type="entry name" value="Transferase(Phosphotransferase) domain 1"/>
    <property type="match status" value="1"/>
</dbReference>
<evidence type="ECO:0000256" key="9">
    <source>
        <dbReference type="ARBA" id="ARBA00022842"/>
    </source>
</evidence>
<dbReference type="SMART" id="SM00090">
    <property type="entry name" value="RIO"/>
    <property type="match status" value="1"/>
</dbReference>
<proteinExistence type="inferred from homology"/>
<keyword evidence="4 13" id="KW-0808">Transferase</keyword>
<dbReference type="GO" id="GO:0106310">
    <property type="term" value="F:protein serine kinase activity"/>
    <property type="evidence" value="ECO:0007669"/>
    <property type="project" value="RHEA"/>
</dbReference>
<feature type="domain" description="RIO kinase" evidence="12">
    <location>
        <begin position="30"/>
        <end position="260"/>
    </location>
</feature>
<dbReference type="CDD" id="cd05145">
    <property type="entry name" value="RIO1_like"/>
    <property type="match status" value="1"/>
</dbReference>
<evidence type="ECO:0000256" key="10">
    <source>
        <dbReference type="ARBA" id="ARBA00047899"/>
    </source>
</evidence>
<protein>
    <recommendedName>
        <fullName evidence="2">non-specific serine/threonine protein kinase</fullName>
        <ecNumber evidence="2">2.7.11.1</ecNumber>
    </recommendedName>
</protein>
<keyword evidence="6" id="KW-0547">Nucleotide-binding</keyword>
<evidence type="ECO:0000256" key="5">
    <source>
        <dbReference type="ARBA" id="ARBA00022723"/>
    </source>
</evidence>
<gene>
    <name evidence="13" type="primary">RIOK1</name>
</gene>
<evidence type="ECO:0000256" key="6">
    <source>
        <dbReference type="ARBA" id="ARBA00022741"/>
    </source>
</evidence>
<evidence type="ECO:0000256" key="8">
    <source>
        <dbReference type="ARBA" id="ARBA00022840"/>
    </source>
</evidence>
<dbReference type="GO" id="GO:0004674">
    <property type="term" value="F:protein serine/threonine kinase activity"/>
    <property type="evidence" value="ECO:0007669"/>
    <property type="project" value="UniProtKB-KW"/>
</dbReference>
<comment type="similarity">
    <text evidence="1">Belongs to the protein kinase superfamily. RIO-type Ser/Thr kinase family.</text>
</comment>
<dbReference type="Gene3D" id="3.30.200.20">
    <property type="entry name" value="Phosphorylase Kinase, domain 1"/>
    <property type="match status" value="1"/>
</dbReference>
<evidence type="ECO:0000256" key="7">
    <source>
        <dbReference type="ARBA" id="ARBA00022777"/>
    </source>
</evidence>
<dbReference type="AlphaFoldDB" id="A0A075G7K2"/>
<dbReference type="Pfam" id="PF01163">
    <property type="entry name" value="RIO1"/>
    <property type="match status" value="1"/>
</dbReference>
<evidence type="ECO:0000256" key="11">
    <source>
        <dbReference type="ARBA" id="ARBA00048679"/>
    </source>
</evidence>
<comment type="catalytic activity">
    <reaction evidence="10">
        <text>L-threonyl-[protein] + ATP = O-phospho-L-threonyl-[protein] + ADP + H(+)</text>
        <dbReference type="Rhea" id="RHEA:46608"/>
        <dbReference type="Rhea" id="RHEA-COMP:11060"/>
        <dbReference type="Rhea" id="RHEA-COMP:11605"/>
        <dbReference type="ChEBI" id="CHEBI:15378"/>
        <dbReference type="ChEBI" id="CHEBI:30013"/>
        <dbReference type="ChEBI" id="CHEBI:30616"/>
        <dbReference type="ChEBI" id="CHEBI:61977"/>
        <dbReference type="ChEBI" id="CHEBI:456216"/>
        <dbReference type="EC" id="2.7.11.1"/>
    </reaction>
</comment>
<dbReference type="InterPro" id="IPR018934">
    <property type="entry name" value="RIO_dom"/>
</dbReference>
<name>A0A075G7K2_9ARCH</name>
<evidence type="ECO:0000256" key="1">
    <source>
        <dbReference type="ARBA" id="ARBA00009196"/>
    </source>
</evidence>
<evidence type="ECO:0000256" key="4">
    <source>
        <dbReference type="ARBA" id="ARBA00022679"/>
    </source>
</evidence>
<dbReference type="PANTHER" id="PTHR45723">
    <property type="entry name" value="SERINE/THREONINE-PROTEIN KINASE RIO1"/>
    <property type="match status" value="1"/>
</dbReference>
<keyword evidence="8" id="KW-0067">ATP-binding</keyword>
<comment type="catalytic activity">
    <reaction evidence="11">
        <text>L-seryl-[protein] + ATP = O-phospho-L-seryl-[protein] + ADP + H(+)</text>
        <dbReference type="Rhea" id="RHEA:17989"/>
        <dbReference type="Rhea" id="RHEA-COMP:9863"/>
        <dbReference type="Rhea" id="RHEA-COMP:11604"/>
        <dbReference type="ChEBI" id="CHEBI:15378"/>
        <dbReference type="ChEBI" id="CHEBI:29999"/>
        <dbReference type="ChEBI" id="CHEBI:30616"/>
        <dbReference type="ChEBI" id="CHEBI:83421"/>
        <dbReference type="ChEBI" id="CHEBI:456216"/>
        <dbReference type="EC" id="2.7.11.1"/>
    </reaction>
</comment>
<reference evidence="13" key="1">
    <citation type="journal article" date="2014" name="Genome Biol. Evol.">
        <title>Pangenome evidence for extensive interdomain horizontal transfer affecting lineage core and shell genes in uncultured planktonic thaumarchaeota and euryarchaeota.</title>
        <authorList>
            <person name="Deschamps P."/>
            <person name="Zivanovic Y."/>
            <person name="Moreira D."/>
            <person name="Rodriguez-Valera F."/>
            <person name="Lopez-Garcia P."/>
        </authorList>
    </citation>
    <scope>NUCLEOTIDE SEQUENCE</scope>
</reference>
<dbReference type="GO" id="GO:0005524">
    <property type="term" value="F:ATP binding"/>
    <property type="evidence" value="ECO:0007669"/>
    <property type="project" value="UniProtKB-KW"/>
</dbReference>